<dbReference type="Proteomes" id="UP000595249">
    <property type="component" value="Segment"/>
</dbReference>
<evidence type="ECO:0000313" key="1">
    <source>
        <dbReference type="EMBL" id="QPX75003.1"/>
    </source>
</evidence>
<accession>A0A7T3N9T0</accession>
<dbReference type="Pfam" id="PF13479">
    <property type="entry name" value="AAA_24"/>
    <property type="match status" value="1"/>
</dbReference>
<proteinExistence type="predicted"/>
<dbReference type="GeneID" id="80456990"/>
<name>A0A7T3N9T0_9CAUD</name>
<dbReference type="KEGG" id="vg:80456990"/>
<sequence>MQIKTTNNRQNIKLDLLAYGLPNTEKTLSIARLQHAGFNPFVIACDPGGMSTLGEFNIPFIEIDKIADLYLAIGAIRKGQIDLRPYDLICLDGATNLSYMCLKATGENSPDRRLDYARGYIDFRRLIDDIRRFPMHVYMNAHEVLLKDGKYGAMCEGAKYAIQFTGLMNHVINMRRVQVQDNNGNVASKVIVQTSDDGVYTCRVRNKIVNMYEPTIVEAVQKILTI</sequence>
<keyword evidence="2" id="KW-1185">Reference proteome</keyword>
<evidence type="ECO:0000313" key="2">
    <source>
        <dbReference type="Proteomes" id="UP000595249"/>
    </source>
</evidence>
<reference evidence="1 2" key="1">
    <citation type="submission" date="2020-09" db="EMBL/GenBank/DDBJ databases">
        <authorList>
            <person name="Marshall N."/>
            <person name="Wilson M.E."/>
            <person name="Walker J.K."/>
            <person name="Johnson L."/>
            <person name="Sharma R."/>
            <person name="Carr E."/>
            <person name="Grose J.H."/>
        </authorList>
    </citation>
    <scope>NUCLEOTIDE SEQUENCE [LARGE SCALE GENOMIC DNA]</scope>
</reference>
<dbReference type="RefSeq" id="YP_010774089.1">
    <property type="nucleotide sequence ID" value="NC_074751.1"/>
</dbReference>
<organism evidence="1 2">
    <name type="scientific">Serratia phage vB_SmaS_Rovert</name>
    <dbReference type="NCBI Taxonomy" id="2777363"/>
    <lineage>
        <taxon>Viruses</taxon>
        <taxon>Duplodnaviria</taxon>
        <taxon>Heunggongvirae</taxon>
        <taxon>Uroviricota</taxon>
        <taxon>Caudoviricetes</taxon>
        <taxon>Rovertvirus</taxon>
        <taxon>Rovertvirus rovert</taxon>
    </lineage>
</organism>
<dbReference type="EMBL" id="MW021761">
    <property type="protein sequence ID" value="QPX75003.1"/>
    <property type="molecule type" value="Genomic_DNA"/>
</dbReference>
<protein>
    <submittedName>
        <fullName evidence="1">Uncharacterized protein</fullName>
    </submittedName>
</protein>